<dbReference type="SUPFAM" id="SSF52540">
    <property type="entry name" value="P-loop containing nucleoside triphosphate hydrolases"/>
    <property type="match status" value="1"/>
</dbReference>
<organism evidence="13 14">
    <name type="scientific">Cirrhinus molitorella</name>
    <name type="common">mud carp</name>
    <dbReference type="NCBI Taxonomy" id="172907"/>
    <lineage>
        <taxon>Eukaryota</taxon>
        <taxon>Metazoa</taxon>
        <taxon>Chordata</taxon>
        <taxon>Craniata</taxon>
        <taxon>Vertebrata</taxon>
        <taxon>Euteleostomi</taxon>
        <taxon>Actinopterygii</taxon>
        <taxon>Neopterygii</taxon>
        <taxon>Teleostei</taxon>
        <taxon>Ostariophysi</taxon>
        <taxon>Cypriniformes</taxon>
        <taxon>Cyprinidae</taxon>
        <taxon>Labeoninae</taxon>
        <taxon>Labeonini</taxon>
        <taxon>Cirrhinus</taxon>
    </lineage>
</organism>
<proteinExistence type="inferred from homology"/>
<dbReference type="Gene3D" id="1.20.5.370">
    <property type="match status" value="4"/>
</dbReference>
<dbReference type="Pfam" id="PF02736">
    <property type="entry name" value="Myosin_N"/>
    <property type="match status" value="1"/>
</dbReference>
<dbReference type="InterPro" id="IPR008989">
    <property type="entry name" value="Myosin_S1_N"/>
</dbReference>
<evidence type="ECO:0000256" key="4">
    <source>
        <dbReference type="ARBA" id="ARBA00023054"/>
    </source>
</evidence>
<keyword evidence="4 9" id="KW-0175">Coiled coil</keyword>
<dbReference type="PRINTS" id="PR00193">
    <property type="entry name" value="MYOSINHEAVY"/>
</dbReference>
<dbReference type="Proteomes" id="UP001558613">
    <property type="component" value="Unassembled WGS sequence"/>
</dbReference>
<keyword evidence="7 8" id="KW-0009">Actin-binding</keyword>
<dbReference type="Gene3D" id="1.10.10.820">
    <property type="match status" value="1"/>
</dbReference>
<evidence type="ECO:0000256" key="7">
    <source>
        <dbReference type="ARBA" id="ARBA00023203"/>
    </source>
</evidence>
<keyword evidence="2 8" id="KW-0547">Nucleotide-binding</keyword>
<gene>
    <name evidence="13" type="ORF">QQF64_027933</name>
</gene>
<dbReference type="PANTHER" id="PTHR13140">
    <property type="entry name" value="MYOSIN"/>
    <property type="match status" value="1"/>
</dbReference>
<dbReference type="InterPro" id="IPR014751">
    <property type="entry name" value="XRCC4-like_C"/>
</dbReference>
<sequence length="1307" mass="149055">MESAEEMKRRPQKFLPLSATMSTDAEMAVYGKAAIYLRKPEKERIEAQNKPFDAKSACYVVDSKELYVKGTIKSKDGGKVTVTVLDTKEERVVKEDDVHPMNPPKFDKIEDMAMMTHLNEPSVLYNLKERYAAWMIYTYSGLFCATVNPYKWLPVYDPEVVAGYRGKKRMEAPPHIFSVSDNAYQFMLTDRENQSVLITGESGAGKTVNTKRVIQYFATVAVQGDKKKEQTPGKMQGSLEDQIIAANPLLEAYGNAKTVRNDNSSRFGKFIRIHFGTSGKLASADIETYLLEKSRVTFQLPDERGYHIFYQMMTNHKPELIEMTLITTNPYDFPMCSQGQITVASIDDKEELMATDSAIDILGFSAEEKMGIYKFTGAVLHHGNMKFKQKQREEQAEPDGTEDADKIAYLLGLNSADMLKALCYPRVKVGNEFVTKGQTVSQVYNSVNALAKSIYERMFLWMVIRINQMLDTKQQRNFFIGVLDIAGFEIFDYNSMEQLCINFTNEKLQQFFNHHMFVLEQEEYKKEGIVWEFIDFGMDLAACIELIEKPMGIFSILEEECMFPKATDTSFKNKLYDQHLGKSNAFQKPKVAKGKAEAHFSLVHYAGTVNYNIVGWLDKNKDPLNESVVQLYQKSSVKLLATLYPPVVEGNKEKTGGGKKGGKKKGGSMQTVSSQFRENLGKLMTNLRSTHPHFVRCLIPNETKTPGLMENFLVIHQLRCNGVLEGIRICRKGFPSRILYGDFKQRYKVLNASVIPEGQFIDNKKASEKLLGSIDVDHDQYRFGHTKESENLSDAEEKCEGLIKSKIQLEAKLKETAERLEDEEEINAELTAKKRKLEDECSELKKDIDDLELTLAKVEKEKHATENKARMEELEEEIEAERTARAKVEKQRADLSRELEEISERLEEAGGATAAQIEMNKKREAEFQKLRCDLEESTLQHEATAAALRKKQADSVAELGEQIDNLQRVKQKLEKEKSEYKMEIDDLSSNMEAVAKAKGTLEHEESKILRVQLELNQVKSEIDRKLAEKDEEIEQIKRNSQKLIESLQSALDSEVKGRNDALRIKKKMEGDLNEMEIQLSHANRQAAEAQKQLRNVQGQLKDAQLHLDDAVRGQEDMKEQVAMVERRNTLMQAEIEELRAALEQTERGRKVAEQELVDASERVGLLHSQNISLLNTKKKLEADLVQIQSEVEDTVQEARNAEEKAKKAITDAAMMAEELKKEQDTSAHLERMKKNLEVTVKDLQHRLDEAENLAMKGGKKQLQKLESRVRELETEVDAEQRRGADAVKGIRKYERRVKELSYQAKEE</sequence>
<dbReference type="Gene3D" id="3.40.850.10">
    <property type="entry name" value="Kinesin motor domain"/>
    <property type="match status" value="1"/>
</dbReference>
<evidence type="ECO:0000313" key="13">
    <source>
        <dbReference type="EMBL" id="KAL1275119.1"/>
    </source>
</evidence>
<evidence type="ECO:0000256" key="10">
    <source>
        <dbReference type="SAM" id="MobiDB-lite"/>
    </source>
</evidence>
<protein>
    <recommendedName>
        <fullName evidence="15">Myosin heavy chain, fast skeletal muscle-like</fullName>
    </recommendedName>
</protein>
<dbReference type="Pfam" id="PF00063">
    <property type="entry name" value="Myosin_head"/>
    <property type="match status" value="1"/>
</dbReference>
<evidence type="ECO:0000256" key="2">
    <source>
        <dbReference type="ARBA" id="ARBA00022741"/>
    </source>
</evidence>
<evidence type="ECO:0000256" key="1">
    <source>
        <dbReference type="ARBA" id="ARBA00008314"/>
    </source>
</evidence>
<feature type="coiled-coil region" evidence="9">
    <location>
        <begin position="956"/>
        <end position="1282"/>
    </location>
</feature>
<feature type="region of interest" description="Actin-binding" evidence="8">
    <location>
        <begin position="680"/>
        <end position="702"/>
    </location>
</feature>
<dbReference type="PANTHER" id="PTHR13140:SF857">
    <property type="entry name" value="MYOSIN-11"/>
    <property type="match status" value="1"/>
</dbReference>
<reference evidence="13 14" key="1">
    <citation type="submission" date="2023-09" db="EMBL/GenBank/DDBJ databases">
        <authorList>
            <person name="Wang M."/>
        </authorList>
    </citation>
    <scope>NUCLEOTIDE SEQUENCE [LARGE SCALE GENOMIC DNA]</scope>
    <source>
        <strain evidence="13">GT-2023</strain>
        <tissue evidence="13">Liver</tissue>
    </source>
</reference>
<evidence type="ECO:0008006" key="15">
    <source>
        <dbReference type="Google" id="ProtNLM"/>
    </source>
</evidence>
<comment type="similarity">
    <text evidence="1 8">Belongs to the TRAFAC class myosin-kinesin ATPase superfamily. Myosin family.</text>
</comment>
<comment type="caution">
    <text evidence="13">The sequence shown here is derived from an EMBL/GenBank/DDBJ whole genome shotgun (WGS) entry which is preliminary data.</text>
</comment>
<keyword evidence="5 8" id="KW-0518">Myosin</keyword>
<dbReference type="InterPro" id="IPR027417">
    <property type="entry name" value="P-loop_NTPase"/>
</dbReference>
<evidence type="ECO:0000256" key="3">
    <source>
        <dbReference type="ARBA" id="ARBA00022840"/>
    </source>
</evidence>
<evidence type="ECO:0000313" key="14">
    <source>
        <dbReference type="Proteomes" id="UP001558613"/>
    </source>
</evidence>
<evidence type="ECO:0000256" key="5">
    <source>
        <dbReference type="ARBA" id="ARBA00023123"/>
    </source>
</evidence>
<dbReference type="PROSITE" id="PS51844">
    <property type="entry name" value="SH3_LIKE"/>
    <property type="match status" value="1"/>
</dbReference>
<dbReference type="Gene3D" id="1.20.58.530">
    <property type="match status" value="1"/>
</dbReference>
<dbReference type="Pfam" id="PF01576">
    <property type="entry name" value="Myosin_tail_1"/>
    <property type="match status" value="1"/>
</dbReference>
<dbReference type="EMBL" id="JAYMGO010000005">
    <property type="protein sequence ID" value="KAL1275119.1"/>
    <property type="molecule type" value="Genomic_DNA"/>
</dbReference>
<keyword evidence="6 8" id="KW-0505">Motor protein</keyword>
<feature type="domain" description="Myosin N-terminal SH3-like" evidence="12">
    <location>
        <begin position="53"/>
        <end position="103"/>
    </location>
</feature>
<dbReference type="PROSITE" id="PS51456">
    <property type="entry name" value="MYOSIN_MOTOR"/>
    <property type="match status" value="1"/>
</dbReference>
<evidence type="ECO:0000259" key="12">
    <source>
        <dbReference type="PROSITE" id="PS51844"/>
    </source>
</evidence>
<dbReference type="SUPFAM" id="SSF90257">
    <property type="entry name" value="Myosin rod fragments"/>
    <property type="match status" value="1"/>
</dbReference>
<dbReference type="Gene3D" id="1.20.5.340">
    <property type="match status" value="2"/>
</dbReference>
<evidence type="ECO:0000256" key="8">
    <source>
        <dbReference type="PROSITE-ProRule" id="PRU00782"/>
    </source>
</evidence>
<dbReference type="InterPro" id="IPR001609">
    <property type="entry name" value="Myosin_head_motor_dom-like"/>
</dbReference>
<evidence type="ECO:0000259" key="11">
    <source>
        <dbReference type="PROSITE" id="PS51456"/>
    </source>
</evidence>
<dbReference type="CDD" id="cd01377">
    <property type="entry name" value="MYSc_class_II"/>
    <property type="match status" value="1"/>
</dbReference>
<dbReference type="InterPro" id="IPR004009">
    <property type="entry name" value="SH3_Myosin"/>
</dbReference>
<dbReference type="SMART" id="SM00242">
    <property type="entry name" value="MYSc"/>
    <property type="match status" value="1"/>
</dbReference>
<feature type="domain" description="Myosin motor" evidence="11">
    <location>
        <begin position="107"/>
        <end position="804"/>
    </location>
</feature>
<name>A0ABR3NDV5_9TELE</name>
<dbReference type="Gene3D" id="2.30.30.360">
    <property type="entry name" value="Myosin S1 fragment, N-terminal"/>
    <property type="match status" value="1"/>
</dbReference>
<feature type="binding site" evidence="8">
    <location>
        <begin position="200"/>
        <end position="207"/>
    </location>
    <ligand>
        <name>ATP</name>
        <dbReference type="ChEBI" id="CHEBI:30616"/>
    </ligand>
</feature>
<feature type="coiled-coil region" evidence="9">
    <location>
        <begin position="792"/>
        <end position="912"/>
    </location>
</feature>
<evidence type="ECO:0000256" key="9">
    <source>
        <dbReference type="SAM" id="Coils"/>
    </source>
</evidence>
<evidence type="ECO:0000256" key="6">
    <source>
        <dbReference type="ARBA" id="ARBA00023175"/>
    </source>
</evidence>
<accession>A0ABR3NDV5</accession>
<dbReference type="InterPro" id="IPR002928">
    <property type="entry name" value="Myosin_tail"/>
</dbReference>
<keyword evidence="3 8" id="KW-0067">ATP-binding</keyword>
<keyword evidence="14" id="KW-1185">Reference proteome</keyword>
<dbReference type="InterPro" id="IPR036961">
    <property type="entry name" value="Kinesin_motor_dom_sf"/>
</dbReference>
<feature type="region of interest" description="Disordered" evidence="10">
    <location>
        <begin position="651"/>
        <end position="671"/>
    </location>
</feature>
<dbReference type="Gene3D" id="3.30.70.1590">
    <property type="match status" value="1"/>
</dbReference>
<dbReference type="Gene3D" id="1.20.120.720">
    <property type="entry name" value="Myosin VI head, motor domain, U50 subdomain"/>
    <property type="match status" value="1"/>
</dbReference>